<feature type="transmembrane region" description="Helical" evidence="6">
    <location>
        <begin position="69"/>
        <end position="89"/>
    </location>
</feature>
<feature type="transmembrane region" description="Helical" evidence="6">
    <location>
        <begin position="150"/>
        <end position="173"/>
    </location>
</feature>
<keyword evidence="2" id="KW-1003">Cell membrane</keyword>
<proteinExistence type="predicted"/>
<keyword evidence="4 6" id="KW-1133">Transmembrane helix</keyword>
<dbReference type="RefSeq" id="WP_149402289.1">
    <property type="nucleotide sequence ID" value="NZ_BIXY01000041.1"/>
</dbReference>
<evidence type="ECO:0000256" key="5">
    <source>
        <dbReference type="ARBA" id="ARBA00023136"/>
    </source>
</evidence>
<organism evidence="8 9">
    <name type="scientific">Dictyobacter arantiisoli</name>
    <dbReference type="NCBI Taxonomy" id="2014874"/>
    <lineage>
        <taxon>Bacteria</taxon>
        <taxon>Bacillati</taxon>
        <taxon>Chloroflexota</taxon>
        <taxon>Ktedonobacteria</taxon>
        <taxon>Ktedonobacterales</taxon>
        <taxon>Dictyobacteraceae</taxon>
        <taxon>Dictyobacter</taxon>
    </lineage>
</organism>
<gene>
    <name evidence="8" type="ORF">KDI_29110</name>
</gene>
<evidence type="ECO:0000256" key="4">
    <source>
        <dbReference type="ARBA" id="ARBA00022989"/>
    </source>
</evidence>
<dbReference type="GO" id="GO:0055091">
    <property type="term" value="P:phospholipid homeostasis"/>
    <property type="evidence" value="ECO:0007669"/>
    <property type="project" value="TreeGrafter"/>
</dbReference>
<dbReference type="InterPro" id="IPR024320">
    <property type="entry name" value="LPG_synthase_C"/>
</dbReference>
<evidence type="ECO:0000313" key="9">
    <source>
        <dbReference type="Proteomes" id="UP000322530"/>
    </source>
</evidence>
<name>A0A5A5TDB6_9CHLR</name>
<dbReference type="InterPro" id="IPR016181">
    <property type="entry name" value="Acyl_CoA_acyltransferase"/>
</dbReference>
<keyword evidence="9" id="KW-1185">Reference proteome</keyword>
<dbReference type="EMBL" id="BIXY01000041">
    <property type="protein sequence ID" value="GCF09347.1"/>
    <property type="molecule type" value="Genomic_DNA"/>
</dbReference>
<keyword evidence="3 6" id="KW-0812">Transmembrane</keyword>
<dbReference type="GO" id="GO:0016755">
    <property type="term" value="F:aminoacyltransferase activity"/>
    <property type="evidence" value="ECO:0007669"/>
    <property type="project" value="TreeGrafter"/>
</dbReference>
<keyword evidence="5 6" id="KW-0472">Membrane</keyword>
<evidence type="ECO:0000256" key="3">
    <source>
        <dbReference type="ARBA" id="ARBA00022692"/>
    </source>
</evidence>
<feature type="transmembrane region" description="Helical" evidence="6">
    <location>
        <begin position="28"/>
        <end position="49"/>
    </location>
</feature>
<protein>
    <recommendedName>
        <fullName evidence="7">Phosphatidylglycerol lysyltransferase C-terminal domain-containing protein</fullName>
    </recommendedName>
</protein>
<evidence type="ECO:0000256" key="6">
    <source>
        <dbReference type="SAM" id="Phobius"/>
    </source>
</evidence>
<comment type="subcellular location">
    <subcellularLocation>
        <location evidence="1">Cell membrane</location>
        <topology evidence="1">Multi-pass membrane protein</topology>
    </subcellularLocation>
</comment>
<dbReference type="Pfam" id="PF09924">
    <property type="entry name" value="LPG_synthase_C"/>
    <property type="match status" value="1"/>
</dbReference>
<evidence type="ECO:0000256" key="1">
    <source>
        <dbReference type="ARBA" id="ARBA00004651"/>
    </source>
</evidence>
<dbReference type="GO" id="GO:0005886">
    <property type="term" value="C:plasma membrane"/>
    <property type="evidence" value="ECO:0007669"/>
    <property type="project" value="UniProtKB-SubCell"/>
</dbReference>
<sequence>MNEGHMQVENTQAENKQALNKADRIRHLIRYLTGLMTGLVGISDMLSAIVPRFSWSFFLGAWPIVNHRVPAQTFTVVVGFFLIILSYGLMRGKKHAWNITLILLLLSALLHIQRSGSVLATVIALTLAITLYSLSRFFKAKSDPPSVRRGYIALGLGLGIVVFYTIGGFLALYDDFEPWIDRVGIHGIILRMLEHGYLRIPHTTQAFFFQHALPVLCISGILYGMAHIFRPVAAALLPDTITRNKVNDIVRMYGTNSISYFALGSEKTFFFSDSGRSVISYVLQGSTAVVAGDPIGPEDELALVIKQFVDFCHEQDWSIVFWQIRDKAAALYRQAGFHLLKIGEDAIIDAQNFTLKGGAMANVRSSAKRAEKDGLHVVFYRGQVADSEQVHQMALISQHWLAEKGGSEMSFSLGRFDAQGDPQQMYALAVDQQNKVHAFVSFIPIYGRLGWGLDLMRRAEQCAPGTMELLLARSIEHLKGSGAQTISLGLAPLSNANEDDETFLGTSIDFLTDRFGNPSKNQSLFNFKKKFQPTWESRYLVYSDALKLPKIGWALYNAHQTDASLVSMVRQTLSELQHQHIEAKNTLNAMETVKA</sequence>
<dbReference type="PANTHER" id="PTHR34697:SF2">
    <property type="entry name" value="PHOSPHATIDYLGLYCEROL LYSYLTRANSFERASE"/>
    <property type="match status" value="1"/>
</dbReference>
<feature type="transmembrane region" description="Helical" evidence="6">
    <location>
        <begin position="96"/>
        <end position="112"/>
    </location>
</feature>
<feature type="transmembrane region" description="Helical" evidence="6">
    <location>
        <begin position="118"/>
        <end position="138"/>
    </location>
</feature>
<accession>A0A5A5TDB6</accession>
<dbReference type="AlphaFoldDB" id="A0A5A5TDB6"/>
<feature type="domain" description="Phosphatidylglycerol lysyltransferase C-terminal" evidence="7">
    <location>
        <begin position="250"/>
        <end position="542"/>
    </location>
</feature>
<evidence type="ECO:0000313" key="8">
    <source>
        <dbReference type="EMBL" id="GCF09347.1"/>
    </source>
</evidence>
<dbReference type="SUPFAM" id="SSF55729">
    <property type="entry name" value="Acyl-CoA N-acyltransferases (Nat)"/>
    <property type="match status" value="1"/>
</dbReference>
<dbReference type="InterPro" id="IPR051211">
    <property type="entry name" value="PG_lysyltransferase"/>
</dbReference>
<dbReference type="OrthoDB" id="145485at2"/>
<dbReference type="Proteomes" id="UP000322530">
    <property type="component" value="Unassembled WGS sequence"/>
</dbReference>
<evidence type="ECO:0000259" key="7">
    <source>
        <dbReference type="Pfam" id="PF09924"/>
    </source>
</evidence>
<reference evidence="8 9" key="1">
    <citation type="submission" date="2019-01" db="EMBL/GenBank/DDBJ databases">
        <title>Draft genome sequence of Dictyobacter sp. Uno17.</title>
        <authorList>
            <person name="Wang C.M."/>
            <person name="Zheng Y."/>
            <person name="Sakai Y."/>
            <person name="Abe K."/>
            <person name="Yokota A."/>
            <person name="Yabe S."/>
        </authorList>
    </citation>
    <scope>NUCLEOTIDE SEQUENCE [LARGE SCALE GENOMIC DNA]</scope>
    <source>
        <strain evidence="8 9">Uno17</strain>
    </source>
</reference>
<comment type="caution">
    <text evidence="8">The sequence shown here is derived from an EMBL/GenBank/DDBJ whole genome shotgun (WGS) entry which is preliminary data.</text>
</comment>
<dbReference type="PANTHER" id="PTHR34697">
    <property type="entry name" value="PHOSPHATIDYLGLYCEROL LYSYLTRANSFERASE"/>
    <property type="match status" value="1"/>
</dbReference>
<evidence type="ECO:0000256" key="2">
    <source>
        <dbReference type="ARBA" id="ARBA00022475"/>
    </source>
</evidence>
<feature type="transmembrane region" description="Helical" evidence="6">
    <location>
        <begin position="207"/>
        <end position="226"/>
    </location>
</feature>